<evidence type="ECO:0000256" key="13">
    <source>
        <dbReference type="PIRSR" id="PIRSR606539-1"/>
    </source>
</evidence>
<keyword evidence="4 16" id="KW-0812">Transmembrane</keyword>
<evidence type="ECO:0000256" key="14">
    <source>
        <dbReference type="PIRSR" id="PIRSR606539-2"/>
    </source>
</evidence>
<feature type="active site" description="4-aspartylphosphate intermediate" evidence="13">
    <location>
        <position position="580"/>
    </location>
</feature>
<dbReference type="InterPro" id="IPR023214">
    <property type="entry name" value="HAD_sf"/>
</dbReference>
<keyword evidence="9 16" id="KW-1278">Translocase</keyword>
<feature type="domain" description="P-type ATPase C-terminal" evidence="19">
    <location>
        <begin position="1116"/>
        <end position="1362"/>
    </location>
</feature>
<feature type="binding site" evidence="14">
    <location>
        <position position="871"/>
    </location>
    <ligand>
        <name>ATP</name>
        <dbReference type="ChEBI" id="CHEBI:30616"/>
    </ligand>
</feature>
<keyword evidence="5 15" id="KW-0479">Metal-binding</keyword>
<dbReference type="PROSITE" id="PS00154">
    <property type="entry name" value="ATPASE_E1_E2"/>
    <property type="match status" value="1"/>
</dbReference>
<feature type="binding site" evidence="14">
    <location>
        <position position="580"/>
    </location>
    <ligand>
        <name>ATP</name>
        <dbReference type="ChEBI" id="CHEBI:30616"/>
    </ligand>
</feature>
<comment type="cofactor">
    <cofactor evidence="15">
        <name>Mg(2+)</name>
        <dbReference type="ChEBI" id="CHEBI:18420"/>
    </cofactor>
</comment>
<dbReference type="NCBIfam" id="TIGR01652">
    <property type="entry name" value="ATPase-Plipid"/>
    <property type="match status" value="1"/>
</dbReference>
<comment type="similarity">
    <text evidence="2 16">Belongs to the cation transport ATPase (P-type) (TC 3.A.3) family. Type IV subfamily.</text>
</comment>
<feature type="binding site" evidence="14">
    <location>
        <position position="582"/>
    </location>
    <ligand>
        <name>ATP</name>
        <dbReference type="ChEBI" id="CHEBI:30616"/>
    </ligand>
</feature>
<feature type="transmembrane region" description="Helical" evidence="16">
    <location>
        <begin position="508"/>
        <end position="537"/>
    </location>
</feature>
<feature type="binding site" evidence="14">
    <location>
        <position position="1063"/>
    </location>
    <ligand>
        <name>ATP</name>
        <dbReference type="ChEBI" id="CHEBI:30616"/>
    </ligand>
</feature>
<dbReference type="InterPro" id="IPR036412">
    <property type="entry name" value="HAD-like_sf"/>
</dbReference>
<evidence type="ECO:0000256" key="4">
    <source>
        <dbReference type="ARBA" id="ARBA00022692"/>
    </source>
</evidence>
<dbReference type="PANTHER" id="PTHR24092:SF180">
    <property type="entry name" value="PHOSPHOLIPID-TRANSPORTING ATPASE DNF1-RELATED"/>
    <property type="match status" value="1"/>
</dbReference>
<evidence type="ECO:0000259" key="18">
    <source>
        <dbReference type="Pfam" id="PF16209"/>
    </source>
</evidence>
<name>A0A024G9H0_9STRA</name>
<feature type="compositionally biased region" description="Polar residues" evidence="17">
    <location>
        <begin position="18"/>
        <end position="37"/>
    </location>
</feature>
<evidence type="ECO:0000256" key="3">
    <source>
        <dbReference type="ARBA" id="ARBA00022448"/>
    </source>
</evidence>
<keyword evidence="21" id="KW-1185">Reference proteome</keyword>
<feature type="binding site" evidence="14">
    <location>
        <position position="1094"/>
    </location>
    <ligand>
        <name>ATP</name>
        <dbReference type="ChEBI" id="CHEBI:30616"/>
    </ligand>
</feature>
<feature type="transmembrane region" description="Helical" evidence="16">
    <location>
        <begin position="201"/>
        <end position="218"/>
    </location>
</feature>
<feature type="binding site" evidence="14">
    <location>
        <position position="958"/>
    </location>
    <ligand>
        <name>ATP</name>
        <dbReference type="ChEBI" id="CHEBI:30616"/>
    </ligand>
</feature>
<dbReference type="SFLD" id="SFLDG00002">
    <property type="entry name" value="C1.7:_P-type_atpase_like"/>
    <property type="match status" value="1"/>
</dbReference>
<evidence type="ECO:0000256" key="6">
    <source>
        <dbReference type="ARBA" id="ARBA00022741"/>
    </source>
</evidence>
<feature type="binding site" evidence="14">
    <location>
        <position position="959"/>
    </location>
    <ligand>
        <name>ATP</name>
        <dbReference type="ChEBI" id="CHEBI:30616"/>
    </ligand>
</feature>
<dbReference type="SUPFAM" id="SSF81665">
    <property type="entry name" value="Calcium ATPase, transmembrane domain M"/>
    <property type="match status" value="1"/>
</dbReference>
<evidence type="ECO:0000256" key="11">
    <source>
        <dbReference type="ARBA" id="ARBA00023136"/>
    </source>
</evidence>
<evidence type="ECO:0000256" key="10">
    <source>
        <dbReference type="ARBA" id="ARBA00022989"/>
    </source>
</evidence>
<proteinExistence type="inferred from homology"/>
<keyword evidence="10 16" id="KW-1133">Transmembrane helix</keyword>
<dbReference type="SUPFAM" id="SSF81653">
    <property type="entry name" value="Calcium ATPase, transduction domain A"/>
    <property type="match status" value="1"/>
</dbReference>
<feature type="compositionally biased region" description="Polar residues" evidence="17">
    <location>
        <begin position="45"/>
        <end position="64"/>
    </location>
</feature>
<feature type="binding site" evidence="15">
    <location>
        <position position="580"/>
    </location>
    <ligand>
        <name>Mg(2+)</name>
        <dbReference type="ChEBI" id="CHEBI:18420"/>
    </ligand>
</feature>
<evidence type="ECO:0000256" key="7">
    <source>
        <dbReference type="ARBA" id="ARBA00022840"/>
    </source>
</evidence>
<dbReference type="InParanoid" id="A0A024G9H0"/>
<feature type="region of interest" description="Disordered" evidence="17">
    <location>
        <begin position="686"/>
        <end position="739"/>
    </location>
</feature>
<dbReference type="Pfam" id="PF16209">
    <property type="entry name" value="PhoLip_ATPase_N"/>
    <property type="match status" value="1"/>
</dbReference>
<evidence type="ECO:0000256" key="9">
    <source>
        <dbReference type="ARBA" id="ARBA00022967"/>
    </source>
</evidence>
<feature type="binding site" evidence="15">
    <location>
        <position position="1094"/>
    </location>
    <ligand>
        <name>Mg(2+)</name>
        <dbReference type="ChEBI" id="CHEBI:18420"/>
    </ligand>
</feature>
<dbReference type="InterPro" id="IPR008250">
    <property type="entry name" value="ATPase_P-typ_transduc_dom_A_sf"/>
</dbReference>
<dbReference type="InterPro" id="IPR032630">
    <property type="entry name" value="P_typ_ATPase_c"/>
</dbReference>
<feature type="transmembrane region" description="Helical" evidence="16">
    <location>
        <begin position="1237"/>
        <end position="1255"/>
    </location>
</feature>
<keyword evidence="6 14" id="KW-0547">Nucleotide-binding</keyword>
<dbReference type="SFLD" id="SFLDS00003">
    <property type="entry name" value="Haloacid_Dehalogenase"/>
    <property type="match status" value="1"/>
</dbReference>
<comment type="subcellular location">
    <subcellularLocation>
        <location evidence="1">Endomembrane system</location>
        <topology evidence="1">Multi-pass membrane protein</topology>
    </subcellularLocation>
    <subcellularLocation>
        <location evidence="16">Membrane</location>
        <topology evidence="16">Multi-pass membrane protein</topology>
    </subcellularLocation>
</comment>
<dbReference type="GO" id="GO:0005886">
    <property type="term" value="C:plasma membrane"/>
    <property type="evidence" value="ECO:0007669"/>
    <property type="project" value="TreeGrafter"/>
</dbReference>
<dbReference type="STRING" id="65357.A0A024G9H0"/>
<feature type="binding site" evidence="14">
    <location>
        <position position="835"/>
    </location>
    <ligand>
        <name>ATP</name>
        <dbReference type="ChEBI" id="CHEBI:30616"/>
    </ligand>
</feature>
<feature type="transmembrane region" description="Helical" evidence="16">
    <location>
        <begin position="224"/>
        <end position="243"/>
    </location>
</feature>
<feature type="binding site" evidence="14">
    <location>
        <position position="581"/>
    </location>
    <ligand>
        <name>ATP</name>
        <dbReference type="ChEBI" id="CHEBI:30616"/>
    </ligand>
</feature>
<dbReference type="FunFam" id="3.40.50.1000:FF:000080">
    <property type="entry name" value="Phospholipid-transporting ATPase"/>
    <property type="match status" value="1"/>
</dbReference>
<keyword evidence="7 14" id="KW-0067">ATP-binding</keyword>
<keyword evidence="8 15" id="KW-0460">Magnesium</keyword>
<feature type="transmembrane region" description="Helical" evidence="16">
    <location>
        <begin position="1287"/>
        <end position="1305"/>
    </location>
</feature>
<feature type="binding site" evidence="15">
    <location>
        <position position="1090"/>
    </location>
    <ligand>
        <name>Mg(2+)</name>
        <dbReference type="ChEBI" id="CHEBI:18420"/>
    </ligand>
</feature>
<dbReference type="InterPro" id="IPR044492">
    <property type="entry name" value="P_typ_ATPase_HD_dom"/>
</dbReference>
<evidence type="ECO:0000256" key="5">
    <source>
        <dbReference type="ARBA" id="ARBA00022723"/>
    </source>
</evidence>
<feature type="compositionally biased region" description="Basic and acidic residues" evidence="17">
    <location>
        <begin position="702"/>
        <end position="711"/>
    </location>
</feature>
<comment type="catalytic activity">
    <reaction evidence="12 16">
        <text>ATP + H2O + phospholipidSide 1 = ADP + phosphate + phospholipidSide 2.</text>
        <dbReference type="EC" id="7.6.2.1"/>
    </reaction>
</comment>
<comment type="caution">
    <text evidence="20">The sequence shown here is derived from an EMBL/GenBank/DDBJ whole genome shotgun (WGS) entry which is preliminary data.</text>
</comment>
<dbReference type="Pfam" id="PF16212">
    <property type="entry name" value="PhoLip_ATPase_C"/>
    <property type="match status" value="1"/>
</dbReference>
<evidence type="ECO:0000256" key="17">
    <source>
        <dbReference type="SAM" id="MobiDB-lite"/>
    </source>
</evidence>
<dbReference type="OrthoDB" id="377733at2759"/>
<feature type="transmembrane region" description="Helical" evidence="16">
    <location>
        <begin position="460"/>
        <end position="483"/>
    </location>
</feature>
<feature type="binding site" evidence="14">
    <location>
        <position position="767"/>
    </location>
    <ligand>
        <name>ATP</name>
        <dbReference type="ChEBI" id="CHEBI:30616"/>
    </ligand>
</feature>
<dbReference type="InterPro" id="IPR001757">
    <property type="entry name" value="P_typ_ATPase"/>
</dbReference>
<evidence type="ECO:0000256" key="15">
    <source>
        <dbReference type="PIRSR" id="PIRSR606539-3"/>
    </source>
</evidence>
<evidence type="ECO:0000256" key="12">
    <source>
        <dbReference type="ARBA" id="ARBA00034036"/>
    </source>
</evidence>
<dbReference type="FunCoup" id="A0A024G9H0">
    <property type="interactions" value="5"/>
</dbReference>
<dbReference type="EC" id="7.6.2.1" evidence="16"/>
<dbReference type="InterPro" id="IPR023298">
    <property type="entry name" value="ATPase_P-typ_TM_dom_sf"/>
</dbReference>
<dbReference type="GO" id="GO:0005524">
    <property type="term" value="F:ATP binding"/>
    <property type="evidence" value="ECO:0007669"/>
    <property type="project" value="UniProtKB-UniRule"/>
</dbReference>
<dbReference type="GO" id="GO:0016887">
    <property type="term" value="F:ATP hydrolysis activity"/>
    <property type="evidence" value="ECO:0007669"/>
    <property type="project" value="InterPro"/>
</dbReference>
<feature type="transmembrane region" description="Helical" evidence="16">
    <location>
        <begin position="1262"/>
        <end position="1281"/>
    </location>
</feature>
<dbReference type="GO" id="GO:0045332">
    <property type="term" value="P:phospholipid translocation"/>
    <property type="evidence" value="ECO:0007669"/>
    <property type="project" value="TreeGrafter"/>
</dbReference>
<organism evidence="20 21">
    <name type="scientific">Albugo candida</name>
    <dbReference type="NCBI Taxonomy" id="65357"/>
    <lineage>
        <taxon>Eukaryota</taxon>
        <taxon>Sar</taxon>
        <taxon>Stramenopiles</taxon>
        <taxon>Oomycota</taxon>
        <taxon>Peronosporomycetes</taxon>
        <taxon>Albuginales</taxon>
        <taxon>Albuginaceae</taxon>
        <taxon>Albugo</taxon>
    </lineage>
</organism>
<dbReference type="GO" id="GO:0000287">
    <property type="term" value="F:magnesium ion binding"/>
    <property type="evidence" value="ECO:0007669"/>
    <property type="project" value="UniProtKB-UniRule"/>
</dbReference>
<dbReference type="SFLD" id="SFLDF00027">
    <property type="entry name" value="p-type_atpase"/>
    <property type="match status" value="1"/>
</dbReference>
<feature type="domain" description="P-type ATPase N-terminal" evidence="18">
    <location>
        <begin position="163"/>
        <end position="222"/>
    </location>
</feature>
<feature type="binding site" evidence="14">
    <location>
        <position position="1093"/>
    </location>
    <ligand>
        <name>ATP</name>
        <dbReference type="ChEBI" id="CHEBI:30616"/>
    </ligand>
</feature>
<dbReference type="SUPFAM" id="SSF81660">
    <property type="entry name" value="Metal cation-transporting ATPase, ATP-binding domain N"/>
    <property type="match status" value="1"/>
</dbReference>
<feature type="binding site" evidence="14">
    <location>
        <position position="1069"/>
    </location>
    <ligand>
        <name>ATP</name>
        <dbReference type="ChEBI" id="CHEBI:30616"/>
    </ligand>
</feature>
<dbReference type="Gene3D" id="3.40.50.1000">
    <property type="entry name" value="HAD superfamily/HAD-like"/>
    <property type="match status" value="1"/>
</dbReference>
<evidence type="ECO:0000256" key="8">
    <source>
        <dbReference type="ARBA" id="ARBA00022842"/>
    </source>
</evidence>
<keyword evidence="11 16" id="KW-0472">Membrane</keyword>
<evidence type="ECO:0000259" key="19">
    <source>
        <dbReference type="Pfam" id="PF16212"/>
    </source>
</evidence>
<feature type="binding site" evidence="15">
    <location>
        <position position="582"/>
    </location>
    <ligand>
        <name>Mg(2+)</name>
        <dbReference type="ChEBI" id="CHEBI:18420"/>
    </ligand>
</feature>
<feature type="compositionally biased region" description="Basic and acidic residues" evidence="17">
    <location>
        <begin position="87"/>
        <end position="102"/>
    </location>
</feature>
<dbReference type="Gene3D" id="2.70.150.10">
    <property type="entry name" value="Calcium-transporting ATPase, cytoplasmic transduction domain A"/>
    <property type="match status" value="1"/>
</dbReference>
<dbReference type="SUPFAM" id="SSF56784">
    <property type="entry name" value="HAD-like"/>
    <property type="match status" value="1"/>
</dbReference>
<feature type="compositionally biased region" description="Polar residues" evidence="17">
    <location>
        <begin position="73"/>
        <end position="82"/>
    </location>
</feature>
<evidence type="ECO:0000313" key="20">
    <source>
        <dbReference type="EMBL" id="CCI43205.1"/>
    </source>
</evidence>
<feature type="binding site" evidence="14">
    <location>
        <position position="960"/>
    </location>
    <ligand>
        <name>ATP</name>
        <dbReference type="ChEBI" id="CHEBI:30616"/>
    </ligand>
</feature>
<dbReference type="InterPro" id="IPR032631">
    <property type="entry name" value="P-type_ATPase_N"/>
</dbReference>
<dbReference type="Pfam" id="PF13246">
    <property type="entry name" value="Cation_ATPase"/>
    <property type="match status" value="1"/>
</dbReference>
<evidence type="ECO:0000256" key="2">
    <source>
        <dbReference type="ARBA" id="ARBA00008109"/>
    </source>
</evidence>
<dbReference type="InterPro" id="IPR006539">
    <property type="entry name" value="P-type_ATPase_IV"/>
</dbReference>
<feature type="binding site" evidence="14">
    <location>
        <position position="812"/>
    </location>
    <ligand>
        <name>ATP</name>
        <dbReference type="ChEBI" id="CHEBI:30616"/>
    </ligand>
</feature>
<reference evidence="20 21" key="1">
    <citation type="submission" date="2012-05" db="EMBL/GenBank/DDBJ databases">
        <title>Recombination and specialization in a pathogen metapopulation.</title>
        <authorList>
            <person name="Gardiner A."/>
            <person name="Kemen E."/>
            <person name="Schultz-Larsen T."/>
            <person name="MacLean D."/>
            <person name="Van Oosterhout C."/>
            <person name="Jones J.D.G."/>
        </authorList>
    </citation>
    <scope>NUCLEOTIDE SEQUENCE [LARGE SCALE GENOMIC DNA]</scope>
    <source>
        <strain evidence="20 21">Ac Nc2</strain>
    </source>
</reference>
<dbReference type="GO" id="GO:0012505">
    <property type="term" value="C:endomembrane system"/>
    <property type="evidence" value="ECO:0007669"/>
    <property type="project" value="UniProtKB-SubCell"/>
</dbReference>
<feature type="compositionally biased region" description="Polar residues" evidence="17">
    <location>
        <begin position="727"/>
        <end position="739"/>
    </location>
</feature>
<dbReference type="Proteomes" id="UP000053237">
    <property type="component" value="Unassembled WGS sequence"/>
</dbReference>
<feature type="transmembrane region" description="Helical" evidence="16">
    <location>
        <begin position="1334"/>
        <end position="1351"/>
    </location>
</feature>
<accession>A0A024G9H0</accession>
<sequence>MSEEEDLNVVVLPPAPQSPTIRGQQSIEDAAPSSPNFKKTKVKHQTQNVSTNYSREISFQSDLSGDSEGTLRSLESGNSSPPTFELKISKNEKNGPEIERSRHSSVSQMVSTAASRLSDIGTSLCSLLLGTPATESTANPLSSPSEPEITDIDSFEQESRIMYLNRPDENIDFCDNKITTAKYTKTNFIPRFFLGRLSQTANFYFLLVGVGQIIPAISSTSGLPYQWIVLGIVISIDAVFAALEDNVRHRADAKMNAKITRIFDVQLAEPQSRSRVSSSITENQTGTSDSDSLNLATNCFSEIIWKDVRVGDILKVNNYEFVPADILLLAVSETNPEQPAGICFVETKSLDGETNLKIRQALGCTFSQLYDPRSLGHLPGRVIYELPNHDVNNFSGRYEPRNGHTIPFDLKNIVLRGSVIRNTPYVYGVVLNTGADTKIMQSGSEAPAKKSKILATVNSGLGILISILLILCILGSVYCSVWVSNNYDRATYLYLGDLSGIAPFRNDFIGWLIYIGYYWILIASFVPITLYVTIAIVKSYQTLFLNRDLAMYDEHTDTPALVRNADLNDDLGQVTHIFSDKTGTLTANVMDFRKMSINGVSYGHGTTEIGREAQRRLGRDLSQSDLLADQLPHDKHVDNVHFVDPRSEFTLDRDADANVEQSVRIKRFLIHLAVCHSVVLEQARPAAKSNAVMVPRKHRRSQHSELGEVRGRKISSRKQRNNVPRKGSSQHSRSKTLSEQILTGSSSNAMSIFCEPASKFSASSPDELALVSAAKYFGYEFVTRRNGSLTIQVANSNGQEDMTFEILEMIEFSSARKRMSVIVRTPEREILLLTKGADAAIFPRLDITKIDANIVPETTKQLERYASEGLRTLVLAEKKLDESTFLSWSEKYKAALSDLSEMRRQNLGEFNKIDELEDALEQDLELVGATAIEDRLQDHVARTIGDLAHAGLKIWMLTGDKEETAINIGFACQLLTNDMERLIINTEAYPTSVSLYDFLHETATSARLARKMNNAPKDTTVNTSTQQAIVIDGKSLTMVFAHNEISELFLDVSQFCCAVICCRVSPKQKAQVVRLYKSKVQGCRSLAIGDGANDVGMIQEAHIGVGISGHEGMQAVNASDFAIAQFRFLKRLLLVHGHWNYRRMAKLCLYCVYKNIILYCTCFVLATLSGGSGTLYFNNMWLNGYNLLWSSLPIAVVAVLEQESPASIAESFPSLYYVGAQGDQFNLIVFTEWILEALYEGAVCALVPAFLIGHVDSRGTSLSIDVCGGMAWCAMITVGWVKLALNIVAWNLVTFFAFAFSFVFWYISGYIISVYFPTALADVAFPYIYTLKEFYLVVYLSIVLCLGRDFLYKAFKREFRPEYYHILQEVHLYKLDHVSSQWKPPPIRYQHFEADLNIPRPDFAAIEKSRVTSPLGAGRAQASTTFAADRERAYTGFAFSTQVLEDRFIHPLRDLVLLPVVQMVDSLGQRLVDVLQSSGPLTRERIEASVTSMPFEQKIKALPVHDQVVYEVQRYQIFNGWGSSVPGHLFVVDPPRFTNAEMTEGSASFDLSDFVIDSRFGRTDQWQYATKFKDFLQETKPAPLQSRLSLRRRNQGSTTVASHSDRKRLRKKLNQLVGRCVRRRRWVRKERLVREIAATVVHESKQALEETECDSMHTVTK</sequence>
<feature type="region of interest" description="Disordered" evidence="17">
    <location>
        <begin position="1"/>
        <end position="107"/>
    </location>
</feature>
<dbReference type="Gene3D" id="3.40.1110.10">
    <property type="entry name" value="Calcium-transporting ATPase, cytoplasmic domain N"/>
    <property type="match status" value="1"/>
</dbReference>
<dbReference type="InterPro" id="IPR023299">
    <property type="entry name" value="ATPase_P-typ_cyto_dom_N"/>
</dbReference>
<dbReference type="EMBL" id="CAIX01000045">
    <property type="protein sequence ID" value="CCI43205.1"/>
    <property type="molecule type" value="Genomic_DNA"/>
</dbReference>
<evidence type="ECO:0000256" key="16">
    <source>
        <dbReference type="RuleBase" id="RU362033"/>
    </source>
</evidence>
<protein>
    <recommendedName>
        <fullName evidence="16">Phospholipid-transporting ATPase</fullName>
        <ecNumber evidence="16">7.6.2.1</ecNumber>
    </recommendedName>
</protein>
<dbReference type="NCBIfam" id="TIGR01494">
    <property type="entry name" value="ATPase_P-type"/>
    <property type="match status" value="1"/>
</dbReference>
<gene>
    <name evidence="20" type="ORF">BN9_039890</name>
</gene>
<dbReference type="PANTHER" id="PTHR24092">
    <property type="entry name" value="PROBABLE PHOSPHOLIPID-TRANSPORTING ATPASE"/>
    <property type="match status" value="1"/>
</dbReference>
<dbReference type="GO" id="GO:0140326">
    <property type="term" value="F:ATPase-coupled intramembrane lipid transporter activity"/>
    <property type="evidence" value="ECO:0007669"/>
    <property type="project" value="UniProtKB-EC"/>
</dbReference>
<keyword evidence="3" id="KW-0813">Transport</keyword>
<evidence type="ECO:0000313" key="21">
    <source>
        <dbReference type="Proteomes" id="UP000053237"/>
    </source>
</evidence>
<dbReference type="InterPro" id="IPR018303">
    <property type="entry name" value="ATPase_P-typ_P_site"/>
</dbReference>
<evidence type="ECO:0000256" key="1">
    <source>
        <dbReference type="ARBA" id="ARBA00004127"/>
    </source>
</evidence>
<feature type="transmembrane region" description="Helical" evidence="16">
    <location>
        <begin position="1156"/>
        <end position="1177"/>
    </location>
</feature>